<reference evidence="2 3" key="1">
    <citation type="journal article" date="2023" name="Sci. Data">
        <title>Genome assembly of the Korean intertidal mud-creeper Batillaria attramentaria.</title>
        <authorList>
            <person name="Patra A.K."/>
            <person name="Ho P.T."/>
            <person name="Jun S."/>
            <person name="Lee S.J."/>
            <person name="Kim Y."/>
            <person name="Won Y.J."/>
        </authorList>
    </citation>
    <scope>NUCLEOTIDE SEQUENCE [LARGE SCALE GENOMIC DNA]</scope>
    <source>
        <strain evidence="2">Wonlab-2016</strain>
    </source>
</reference>
<gene>
    <name evidence="2" type="ORF">BaRGS_00015916</name>
</gene>
<name>A0ABD0L0H3_9CAEN</name>
<feature type="region of interest" description="Disordered" evidence="1">
    <location>
        <begin position="33"/>
        <end position="67"/>
    </location>
</feature>
<keyword evidence="3" id="KW-1185">Reference proteome</keyword>
<dbReference type="EMBL" id="JACVVK020000099">
    <property type="protein sequence ID" value="KAK7492778.1"/>
    <property type="molecule type" value="Genomic_DNA"/>
</dbReference>
<feature type="compositionally biased region" description="Basic and acidic residues" evidence="1">
    <location>
        <begin position="46"/>
        <end position="56"/>
    </location>
</feature>
<evidence type="ECO:0000313" key="3">
    <source>
        <dbReference type="Proteomes" id="UP001519460"/>
    </source>
</evidence>
<sequence>MDLQRFSPVHCRPPETAFTFDFAGKRPASIFSHQNEAAIKRSPRNAKPEKKHEDPSLHSAEQSALTL</sequence>
<evidence type="ECO:0000256" key="1">
    <source>
        <dbReference type="SAM" id="MobiDB-lite"/>
    </source>
</evidence>
<dbReference type="Proteomes" id="UP001519460">
    <property type="component" value="Unassembled WGS sequence"/>
</dbReference>
<evidence type="ECO:0000313" key="2">
    <source>
        <dbReference type="EMBL" id="KAK7492778.1"/>
    </source>
</evidence>
<protein>
    <submittedName>
        <fullName evidence="2">Uncharacterized protein</fullName>
    </submittedName>
</protein>
<dbReference type="AlphaFoldDB" id="A0ABD0L0H3"/>
<accession>A0ABD0L0H3</accession>
<comment type="caution">
    <text evidence="2">The sequence shown here is derived from an EMBL/GenBank/DDBJ whole genome shotgun (WGS) entry which is preliminary data.</text>
</comment>
<proteinExistence type="predicted"/>
<organism evidence="2 3">
    <name type="scientific">Batillaria attramentaria</name>
    <dbReference type="NCBI Taxonomy" id="370345"/>
    <lineage>
        <taxon>Eukaryota</taxon>
        <taxon>Metazoa</taxon>
        <taxon>Spiralia</taxon>
        <taxon>Lophotrochozoa</taxon>
        <taxon>Mollusca</taxon>
        <taxon>Gastropoda</taxon>
        <taxon>Caenogastropoda</taxon>
        <taxon>Sorbeoconcha</taxon>
        <taxon>Cerithioidea</taxon>
        <taxon>Batillariidae</taxon>
        <taxon>Batillaria</taxon>
    </lineage>
</organism>